<evidence type="ECO:0000256" key="2">
    <source>
        <dbReference type="SAM" id="Phobius"/>
    </source>
</evidence>
<keyword evidence="2" id="KW-0472">Membrane</keyword>
<feature type="compositionally biased region" description="Acidic residues" evidence="1">
    <location>
        <begin position="76"/>
        <end position="86"/>
    </location>
</feature>
<accession>A0AAV2Q2Y3</accession>
<feature type="transmembrane region" description="Helical" evidence="2">
    <location>
        <begin position="6"/>
        <end position="31"/>
    </location>
</feature>
<dbReference type="InterPro" id="IPR006028">
    <property type="entry name" value="GABAA/Glycine_rcpt"/>
</dbReference>
<dbReference type="PRINTS" id="PR00253">
    <property type="entry name" value="GABAARECEPTR"/>
</dbReference>
<sequence length="129" mass="14588">MCYSKAIDVWIGVCMLMVYGALLEFTLVNWLTNKKVKSSTKSPSIFKISKTLSASSEEVGQGYIQQEFAKTYEDNSSMDEEIEEEENSKNEEEDKNLAETVEASPDTYSNYADYVDIICRAAFPGFFLV</sequence>
<dbReference type="AlphaFoldDB" id="A0AAV2Q2Y3"/>
<keyword evidence="4" id="KW-1185">Reference proteome</keyword>
<dbReference type="GO" id="GO:0004888">
    <property type="term" value="F:transmembrane signaling receptor activity"/>
    <property type="evidence" value="ECO:0007669"/>
    <property type="project" value="InterPro"/>
</dbReference>
<protein>
    <recommendedName>
        <fullName evidence="5">Neurotransmitter-gated ion-channel transmembrane domain-containing protein</fullName>
    </recommendedName>
</protein>
<feature type="non-terminal residue" evidence="3">
    <location>
        <position position="129"/>
    </location>
</feature>
<evidence type="ECO:0000313" key="4">
    <source>
        <dbReference type="Proteomes" id="UP001497623"/>
    </source>
</evidence>
<evidence type="ECO:0008006" key="5">
    <source>
        <dbReference type="Google" id="ProtNLM"/>
    </source>
</evidence>
<comment type="caution">
    <text evidence="3">The sequence shown here is derived from an EMBL/GenBank/DDBJ whole genome shotgun (WGS) entry which is preliminary data.</text>
</comment>
<dbReference type="Gene3D" id="1.20.58.390">
    <property type="entry name" value="Neurotransmitter-gated ion-channel transmembrane domain"/>
    <property type="match status" value="1"/>
</dbReference>
<dbReference type="SUPFAM" id="SSF90112">
    <property type="entry name" value="Neurotransmitter-gated ion-channel transmembrane pore"/>
    <property type="match status" value="1"/>
</dbReference>
<dbReference type="InterPro" id="IPR038050">
    <property type="entry name" value="Neuro_actylchol_rec"/>
</dbReference>
<dbReference type="Proteomes" id="UP001497623">
    <property type="component" value="Unassembled WGS sequence"/>
</dbReference>
<gene>
    <name evidence="3" type="ORF">MNOR_LOCUS6610</name>
</gene>
<evidence type="ECO:0000256" key="1">
    <source>
        <dbReference type="SAM" id="MobiDB-lite"/>
    </source>
</evidence>
<dbReference type="EMBL" id="CAXKWB010002755">
    <property type="protein sequence ID" value="CAL4067556.1"/>
    <property type="molecule type" value="Genomic_DNA"/>
</dbReference>
<feature type="compositionally biased region" description="Basic and acidic residues" evidence="1">
    <location>
        <begin position="87"/>
        <end position="97"/>
    </location>
</feature>
<reference evidence="3 4" key="1">
    <citation type="submission" date="2024-05" db="EMBL/GenBank/DDBJ databases">
        <authorList>
            <person name="Wallberg A."/>
        </authorList>
    </citation>
    <scope>NUCLEOTIDE SEQUENCE [LARGE SCALE GENOMIC DNA]</scope>
</reference>
<dbReference type="InterPro" id="IPR036719">
    <property type="entry name" value="Neuro-gated_channel_TM_sf"/>
</dbReference>
<feature type="region of interest" description="Disordered" evidence="1">
    <location>
        <begin position="73"/>
        <end position="102"/>
    </location>
</feature>
<organism evidence="3 4">
    <name type="scientific">Meganyctiphanes norvegica</name>
    <name type="common">Northern krill</name>
    <name type="synonym">Thysanopoda norvegica</name>
    <dbReference type="NCBI Taxonomy" id="48144"/>
    <lineage>
        <taxon>Eukaryota</taxon>
        <taxon>Metazoa</taxon>
        <taxon>Ecdysozoa</taxon>
        <taxon>Arthropoda</taxon>
        <taxon>Crustacea</taxon>
        <taxon>Multicrustacea</taxon>
        <taxon>Malacostraca</taxon>
        <taxon>Eumalacostraca</taxon>
        <taxon>Eucarida</taxon>
        <taxon>Euphausiacea</taxon>
        <taxon>Euphausiidae</taxon>
        <taxon>Meganyctiphanes</taxon>
    </lineage>
</organism>
<keyword evidence="2" id="KW-0812">Transmembrane</keyword>
<keyword evidence="2" id="KW-1133">Transmembrane helix</keyword>
<name>A0AAV2Q2Y3_MEGNR</name>
<proteinExistence type="predicted"/>
<dbReference type="GO" id="GO:0016020">
    <property type="term" value="C:membrane"/>
    <property type="evidence" value="ECO:0007669"/>
    <property type="project" value="InterPro"/>
</dbReference>
<evidence type="ECO:0000313" key="3">
    <source>
        <dbReference type="EMBL" id="CAL4067556.1"/>
    </source>
</evidence>
<dbReference type="GO" id="GO:0005216">
    <property type="term" value="F:monoatomic ion channel activity"/>
    <property type="evidence" value="ECO:0007669"/>
    <property type="project" value="InterPro"/>
</dbReference>